<dbReference type="STRING" id="437022.CC99x_02213"/>
<dbReference type="InterPro" id="IPR029066">
    <property type="entry name" value="PLP-binding_barrel"/>
</dbReference>
<proteinExistence type="inferred from homology"/>
<feature type="modified residue" description="N6-(pyridoxal phosphate)lysine" evidence="2 3">
    <location>
        <position position="36"/>
    </location>
</feature>
<dbReference type="InterPro" id="IPR011078">
    <property type="entry name" value="PyrdxlP_homeostasis"/>
</dbReference>
<evidence type="ECO:0000256" key="1">
    <source>
        <dbReference type="ARBA" id="ARBA00022898"/>
    </source>
</evidence>
<dbReference type="GO" id="GO:0030170">
    <property type="term" value="F:pyridoxal phosphate binding"/>
    <property type="evidence" value="ECO:0007669"/>
    <property type="project" value="UniProtKB-UniRule"/>
</dbReference>
<dbReference type="HAMAP" id="MF_02087">
    <property type="entry name" value="PLP_homeostasis"/>
    <property type="match status" value="1"/>
</dbReference>
<comment type="caution">
    <text evidence="6">The sequence shown here is derived from an EMBL/GenBank/DDBJ whole genome shotgun (WGS) entry which is preliminary data.</text>
</comment>
<evidence type="ECO:0000313" key="8">
    <source>
        <dbReference type="Proteomes" id="UP000051494"/>
    </source>
</evidence>
<dbReference type="NCBIfam" id="TIGR00044">
    <property type="entry name" value="YggS family pyridoxal phosphate-dependent enzyme"/>
    <property type="match status" value="1"/>
</dbReference>
<dbReference type="Proteomes" id="UP000051494">
    <property type="component" value="Unassembled WGS sequence"/>
</dbReference>
<comment type="cofactor">
    <cofactor evidence="3">
        <name>pyridoxal 5'-phosphate</name>
        <dbReference type="ChEBI" id="CHEBI:597326"/>
    </cofactor>
</comment>
<comment type="similarity">
    <text evidence="2 4">Belongs to the pyridoxal phosphate-binding protein YggS/PROSC family.</text>
</comment>
<dbReference type="PROSITE" id="PS01211">
    <property type="entry name" value="UPF0001"/>
    <property type="match status" value="1"/>
</dbReference>
<gene>
    <name evidence="7" type="ORF">CC99x_000700</name>
    <name evidence="6" type="ORF">CC99x_02213</name>
</gene>
<sequence>MQNITHNYQAILNKIRLAEKKYHRAPNSVLCLAVSKTFATEALHPIIAIGQHEFAENYLQEALPKISALSGKNLVWHFIGHIQTNKCKEIAYNFSWVHTIFREKEANQLSMHRPQDLAPLQVCIQIKLDDSASSKNGLLPHEALPLAKHISQLPNLKLRGLMAIPPINTDFQQQRQYFKLIRNIGHQLSEAGIELDTYSMGMTHDLEAAIAEGATIVRVGQGIFGARA</sequence>
<reference evidence="7" key="2">
    <citation type="journal article" date="2016" name="Genome Announc.">
        <title>Draft Genome Sequences of Two Novel Amoeba-Resistant Intranuclear Bacteria, 'Candidatus Berkiella cookevillensis' and 'Candidatus Berkiella aquae'.</title>
        <authorList>
            <person name="Mehari Y.T."/>
            <person name="Arivett B.A."/>
            <person name="Farone A.L."/>
            <person name="Gunderson J.H."/>
            <person name="Farone M.B."/>
        </authorList>
    </citation>
    <scope>NUCLEOTIDE SEQUENCE</scope>
    <source>
        <strain evidence="7">CC99</strain>
    </source>
</reference>
<dbReference type="EMBL" id="LKHV02000001">
    <property type="protein sequence ID" value="MCS5707413.1"/>
    <property type="molecule type" value="Genomic_DNA"/>
</dbReference>
<evidence type="ECO:0000259" key="5">
    <source>
        <dbReference type="Pfam" id="PF01168"/>
    </source>
</evidence>
<protein>
    <recommendedName>
        <fullName evidence="2">Pyridoxal phosphate homeostasis protein</fullName>
        <shortName evidence="2">PLP homeostasis protein</shortName>
    </recommendedName>
</protein>
<evidence type="ECO:0000313" key="7">
    <source>
        <dbReference type="EMBL" id="MCS5707413.1"/>
    </source>
</evidence>
<dbReference type="SUPFAM" id="SSF51419">
    <property type="entry name" value="PLP-binding barrel"/>
    <property type="match status" value="1"/>
</dbReference>
<dbReference type="PANTHER" id="PTHR10146:SF14">
    <property type="entry name" value="PYRIDOXAL PHOSPHATE HOMEOSTASIS PROTEIN"/>
    <property type="match status" value="1"/>
</dbReference>
<name>A0A0Q9YKX9_9GAMM</name>
<dbReference type="OrthoDB" id="9804072at2"/>
<dbReference type="InterPro" id="IPR001608">
    <property type="entry name" value="Ala_racemase_N"/>
</dbReference>
<dbReference type="Pfam" id="PF01168">
    <property type="entry name" value="Ala_racemase_N"/>
    <property type="match status" value="1"/>
</dbReference>
<evidence type="ECO:0000256" key="3">
    <source>
        <dbReference type="PIRSR" id="PIRSR004848-1"/>
    </source>
</evidence>
<evidence type="ECO:0000256" key="2">
    <source>
        <dbReference type="HAMAP-Rule" id="MF_02087"/>
    </source>
</evidence>
<keyword evidence="1 2" id="KW-0663">Pyridoxal phosphate</keyword>
<comment type="function">
    <text evidence="2">Pyridoxal 5'-phosphate (PLP)-binding protein, which is involved in PLP homeostasis.</text>
</comment>
<dbReference type="RefSeq" id="WP_057625312.1">
    <property type="nucleotide sequence ID" value="NZ_LKHV02000001.1"/>
</dbReference>
<dbReference type="PANTHER" id="PTHR10146">
    <property type="entry name" value="PROLINE SYNTHETASE CO-TRANSCRIBED BACTERIAL HOMOLOG PROTEIN"/>
    <property type="match status" value="1"/>
</dbReference>
<dbReference type="PATRIC" id="fig|1590042.3.peg.2267"/>
<dbReference type="EMBL" id="LKHV01000014">
    <property type="protein sequence ID" value="KRG17614.1"/>
    <property type="molecule type" value="Genomic_DNA"/>
</dbReference>
<keyword evidence="8" id="KW-1185">Reference proteome</keyword>
<organism evidence="6">
    <name type="scientific">Candidatus Berkiella cookevillensis</name>
    <dbReference type="NCBI Taxonomy" id="437022"/>
    <lineage>
        <taxon>Bacteria</taxon>
        <taxon>Pseudomonadati</taxon>
        <taxon>Pseudomonadota</taxon>
        <taxon>Gammaproteobacteria</taxon>
        <taxon>Candidatus Berkiellales</taxon>
        <taxon>Candidatus Berkiellaceae</taxon>
        <taxon>Candidatus Berkiella</taxon>
    </lineage>
</organism>
<dbReference type="PIRSF" id="PIRSF004848">
    <property type="entry name" value="YBL036c_PLPDEIII"/>
    <property type="match status" value="1"/>
</dbReference>
<evidence type="ECO:0000256" key="4">
    <source>
        <dbReference type="RuleBase" id="RU004514"/>
    </source>
</evidence>
<feature type="domain" description="Alanine racemase N-terminal" evidence="5">
    <location>
        <begin position="9"/>
        <end position="227"/>
    </location>
</feature>
<dbReference type="AlphaFoldDB" id="A0A0Q9YKX9"/>
<evidence type="ECO:0000313" key="6">
    <source>
        <dbReference type="EMBL" id="KRG17614.1"/>
    </source>
</evidence>
<accession>A0A0Q9YKX9</accession>
<reference evidence="6" key="1">
    <citation type="submission" date="2015-09" db="EMBL/GenBank/DDBJ databases">
        <title>Draft Genome Sequences of Two Novel Amoeba-resistant Intranuclear Bacteria, Candidatus Berkiella cookevillensis and Candidatus Berkiella aquae.</title>
        <authorList>
            <person name="Mehari Y.T."/>
            <person name="Arivett B.A."/>
            <person name="Farone A.L."/>
            <person name="Gunderson J.H."/>
            <person name="Farone M.B."/>
        </authorList>
    </citation>
    <scope>NUCLEOTIDE SEQUENCE [LARGE SCALE GENOMIC DNA]</scope>
    <source>
        <strain evidence="6">CC99</strain>
    </source>
</reference>
<dbReference type="Gene3D" id="3.20.20.10">
    <property type="entry name" value="Alanine racemase"/>
    <property type="match status" value="1"/>
</dbReference>
<reference evidence="7" key="3">
    <citation type="submission" date="2021-06" db="EMBL/GenBank/DDBJ databases">
        <title>Genomic Description and Analysis of Intracellular Bacteria, Candidatus Berkiella cookevillensis and Candidatus Berkiella aquae.</title>
        <authorList>
            <person name="Kidane D.T."/>
            <person name="Mehari Y.T."/>
            <person name="Rice F.C."/>
            <person name="Arivett B.A."/>
            <person name="Farone A.L."/>
            <person name="Berk S.G."/>
            <person name="Farone M.B."/>
        </authorList>
    </citation>
    <scope>NUCLEOTIDE SEQUENCE</scope>
    <source>
        <strain evidence="7">CC99</strain>
    </source>
</reference>